<accession>A0A8S1GPY8</accession>
<sequence length="311" mass="33959">MGSRNSHALRDLEEESSNSFGNVQYQLIFSSKYSSAAEQPADVFAARGTTRAAVFTTNACPCQLPRIVPTCTRFFPRGVKKRRRSKSLYEFEIVIEVAAGGAAEKKAGSQTNNRNGDRHTLPTSKLATSTDEWQNLFAKLEAQGVTGKTDDEELDELMRGAILSLRTCLVELEKLAGLTDSFYCRYLVTMKRAVCQETLIGASVDSDDDMSEPVTPDCENRPKAGLADSVATLTTSHGMLSIPLHITQQSITMIPSSSTAETKTAFPFLHAFGFPRLPRMLPPVIDEAALQRGPRLQSGAVENSEEEKASS</sequence>
<dbReference type="Proteomes" id="UP000835052">
    <property type="component" value="Unassembled WGS sequence"/>
</dbReference>
<dbReference type="AlphaFoldDB" id="A0A8S1GPY8"/>
<name>A0A8S1GPY8_9PELO</name>
<evidence type="ECO:0000313" key="5">
    <source>
        <dbReference type="Proteomes" id="UP000835052"/>
    </source>
</evidence>
<dbReference type="Pfam" id="PF16493">
    <property type="entry name" value="Meis_PKNOX_N"/>
    <property type="match status" value="1"/>
</dbReference>
<proteinExistence type="predicted"/>
<feature type="region of interest" description="Disordered" evidence="2">
    <location>
        <begin position="104"/>
        <end position="123"/>
    </location>
</feature>
<gene>
    <name evidence="4" type="ORF">CAUJ_LOCUS940</name>
</gene>
<evidence type="ECO:0000313" key="4">
    <source>
        <dbReference type="EMBL" id="CAD6185021.1"/>
    </source>
</evidence>
<organism evidence="4 5">
    <name type="scientific">Caenorhabditis auriculariae</name>
    <dbReference type="NCBI Taxonomy" id="2777116"/>
    <lineage>
        <taxon>Eukaryota</taxon>
        <taxon>Metazoa</taxon>
        <taxon>Ecdysozoa</taxon>
        <taxon>Nematoda</taxon>
        <taxon>Chromadorea</taxon>
        <taxon>Rhabditida</taxon>
        <taxon>Rhabditina</taxon>
        <taxon>Rhabditomorpha</taxon>
        <taxon>Rhabditoidea</taxon>
        <taxon>Rhabditidae</taxon>
        <taxon>Peloderinae</taxon>
        <taxon>Caenorhabditis</taxon>
    </lineage>
</organism>
<dbReference type="EMBL" id="CAJGYM010000002">
    <property type="protein sequence ID" value="CAD6185021.1"/>
    <property type="molecule type" value="Genomic_DNA"/>
</dbReference>
<protein>
    <recommendedName>
        <fullName evidence="3">MEIS N-terminal domain-containing protein</fullName>
    </recommendedName>
</protein>
<evidence type="ECO:0000259" key="3">
    <source>
        <dbReference type="Pfam" id="PF16493"/>
    </source>
</evidence>
<dbReference type="OrthoDB" id="10056939at2759"/>
<evidence type="ECO:0000256" key="2">
    <source>
        <dbReference type="SAM" id="MobiDB-lite"/>
    </source>
</evidence>
<dbReference type="InterPro" id="IPR032453">
    <property type="entry name" value="PKNOX/Meis_N"/>
</dbReference>
<comment type="caution">
    <text evidence="4">The sequence shown here is derived from an EMBL/GenBank/DDBJ whole genome shotgun (WGS) entry which is preliminary data.</text>
</comment>
<reference evidence="4" key="1">
    <citation type="submission" date="2020-10" db="EMBL/GenBank/DDBJ databases">
        <authorList>
            <person name="Kikuchi T."/>
        </authorList>
    </citation>
    <scope>NUCLEOTIDE SEQUENCE</scope>
    <source>
        <strain evidence="4">NKZ352</strain>
    </source>
</reference>
<keyword evidence="5" id="KW-1185">Reference proteome</keyword>
<feature type="domain" description="MEIS N-terminal" evidence="3">
    <location>
        <begin position="127"/>
        <end position="197"/>
    </location>
</feature>
<evidence type="ECO:0000256" key="1">
    <source>
        <dbReference type="ARBA" id="ARBA00023242"/>
    </source>
</evidence>
<keyword evidence="1" id="KW-0539">Nucleus</keyword>
<feature type="region of interest" description="Disordered" evidence="2">
    <location>
        <begin position="291"/>
        <end position="311"/>
    </location>
</feature>